<evidence type="ECO:0000313" key="2">
    <source>
        <dbReference type="EMBL" id="KAJ1734620.1"/>
    </source>
</evidence>
<comment type="caution">
    <text evidence="2">The sequence shown here is derived from an EMBL/GenBank/DDBJ whole genome shotgun (WGS) entry which is preliminary data.</text>
</comment>
<dbReference type="OrthoDB" id="5599759at2759"/>
<dbReference type="AlphaFoldDB" id="A0A9W7YFR3"/>
<keyword evidence="3" id="KW-1185">Reference proteome</keyword>
<evidence type="ECO:0000256" key="1">
    <source>
        <dbReference type="SAM" id="MobiDB-lite"/>
    </source>
</evidence>
<proteinExistence type="predicted"/>
<protein>
    <submittedName>
        <fullName evidence="2">Uncharacterized protein</fullName>
    </submittedName>
</protein>
<reference evidence="2" key="1">
    <citation type="submission" date="2022-07" db="EMBL/GenBank/DDBJ databases">
        <title>Phylogenomic reconstructions and comparative analyses of Kickxellomycotina fungi.</title>
        <authorList>
            <person name="Reynolds N.K."/>
            <person name="Stajich J.E."/>
            <person name="Barry K."/>
            <person name="Grigoriev I.V."/>
            <person name="Crous P."/>
            <person name="Smith M.E."/>
        </authorList>
    </citation>
    <scope>NUCLEOTIDE SEQUENCE</scope>
    <source>
        <strain evidence="2">BCRC 34381</strain>
    </source>
</reference>
<name>A0A9W7YFR3_9FUNG</name>
<accession>A0A9W7YFR3</accession>
<feature type="compositionally biased region" description="Low complexity" evidence="1">
    <location>
        <begin position="170"/>
        <end position="180"/>
    </location>
</feature>
<dbReference type="Proteomes" id="UP001143981">
    <property type="component" value="Unassembled WGS sequence"/>
</dbReference>
<sequence>MSFANLTSLVYDTISDTDLDPSEAEQQENFWARAMKRPKSGISSPYSPSRRKSLAEMSSQISPKDLDEWMQWQDDGGNVPAKSHALDETADMFAQAGRLPDGLHQEPITPPVSKERANRRPASPTGSMDDPVERGKAGQMPGTPHGGSDDGLEICGPAARDRATSGPAGGCADAADATTP</sequence>
<feature type="compositionally biased region" description="Acidic residues" evidence="1">
    <location>
        <begin position="15"/>
        <end position="26"/>
    </location>
</feature>
<gene>
    <name evidence="2" type="ORF">LPJ61_000974</name>
</gene>
<evidence type="ECO:0000313" key="3">
    <source>
        <dbReference type="Proteomes" id="UP001143981"/>
    </source>
</evidence>
<organism evidence="2 3">
    <name type="scientific">Coemansia biformis</name>
    <dbReference type="NCBI Taxonomy" id="1286918"/>
    <lineage>
        <taxon>Eukaryota</taxon>
        <taxon>Fungi</taxon>
        <taxon>Fungi incertae sedis</taxon>
        <taxon>Zoopagomycota</taxon>
        <taxon>Kickxellomycotina</taxon>
        <taxon>Kickxellomycetes</taxon>
        <taxon>Kickxellales</taxon>
        <taxon>Kickxellaceae</taxon>
        <taxon>Coemansia</taxon>
    </lineage>
</organism>
<feature type="region of interest" description="Disordered" evidence="1">
    <location>
        <begin position="14"/>
        <end position="180"/>
    </location>
</feature>
<dbReference type="EMBL" id="JANBOI010000065">
    <property type="protein sequence ID" value="KAJ1734620.1"/>
    <property type="molecule type" value="Genomic_DNA"/>
</dbReference>